<feature type="region of interest" description="Disordered" evidence="1">
    <location>
        <begin position="244"/>
        <end position="266"/>
    </location>
</feature>
<evidence type="ECO:0000313" key="2">
    <source>
        <dbReference type="EMBL" id="KKS17816.1"/>
    </source>
</evidence>
<accession>A0A0G0Z6S0</accession>
<dbReference type="Proteomes" id="UP000033969">
    <property type="component" value="Unassembled WGS sequence"/>
</dbReference>
<protein>
    <submittedName>
        <fullName evidence="2">Uncharacterized protein</fullName>
    </submittedName>
</protein>
<reference evidence="2 3" key="1">
    <citation type="journal article" date="2015" name="Nature">
        <title>rRNA introns, odd ribosomes, and small enigmatic genomes across a large radiation of phyla.</title>
        <authorList>
            <person name="Brown C.T."/>
            <person name="Hug L.A."/>
            <person name="Thomas B.C."/>
            <person name="Sharon I."/>
            <person name="Castelle C.J."/>
            <person name="Singh A."/>
            <person name="Wilkins M.J."/>
            <person name="Williams K.H."/>
            <person name="Banfield J.F."/>
        </authorList>
    </citation>
    <scope>NUCLEOTIDE SEQUENCE [LARGE SCALE GENOMIC DNA]</scope>
</reference>
<feature type="region of interest" description="Disordered" evidence="1">
    <location>
        <begin position="105"/>
        <end position="127"/>
    </location>
</feature>
<evidence type="ECO:0000256" key="1">
    <source>
        <dbReference type="SAM" id="MobiDB-lite"/>
    </source>
</evidence>
<name>A0A0G0Z6S0_9BACT</name>
<feature type="compositionally biased region" description="Basic and acidic residues" evidence="1">
    <location>
        <begin position="251"/>
        <end position="266"/>
    </location>
</feature>
<dbReference type="EMBL" id="LCBU01000017">
    <property type="protein sequence ID" value="KKS17816.1"/>
    <property type="molecule type" value="Genomic_DNA"/>
</dbReference>
<comment type="caution">
    <text evidence="2">The sequence shown here is derived from an EMBL/GenBank/DDBJ whole genome shotgun (WGS) entry which is preliminary data.</text>
</comment>
<dbReference type="AlphaFoldDB" id="A0A0G0Z6S0"/>
<proteinExistence type="predicted"/>
<evidence type="ECO:0000313" key="3">
    <source>
        <dbReference type="Proteomes" id="UP000033969"/>
    </source>
</evidence>
<gene>
    <name evidence="2" type="ORF">UU74_C0017G0004</name>
</gene>
<sequence length="266" mass="28622">MANEFLDKVKSRYKEFMAPEVKMAKTLVSGLAVPQIAAAKGATAIYGAAYGKLKQQKKQGPAGMPSHGGFPDRNWIKLEGTGEKVGIGADGNIVKVDKDGNRISNIKGKLTKDPNPTMETSSGLSVKFGNGVSPEAKANFMRDPSQPPQGTDLGPNRTFLTQVAQRNSGGSSSASALNTFTDVMREKARLFREKQGADIANETAKTSYYNNYLSSQTENMNQETSAIPLRKRMAELRYLATLGGLTAPSEDAGKDPADLIDEELNK</sequence>
<organism evidence="2 3">
    <name type="scientific">Candidatus Woesebacteria bacterium GW2011_GWA1_41_7</name>
    <dbReference type="NCBI Taxonomy" id="1618556"/>
    <lineage>
        <taxon>Bacteria</taxon>
        <taxon>Candidatus Woeseibacteriota</taxon>
    </lineage>
</organism>